<name>A0A4U6QG63_9ACTN</name>
<dbReference type="InterPro" id="IPR036291">
    <property type="entry name" value="NAD(P)-bd_dom_sf"/>
</dbReference>
<evidence type="ECO:0000256" key="1">
    <source>
        <dbReference type="ARBA" id="ARBA00006484"/>
    </source>
</evidence>
<evidence type="ECO:0000256" key="2">
    <source>
        <dbReference type="ARBA" id="ARBA00023002"/>
    </source>
</evidence>
<dbReference type="OrthoDB" id="7513678at2"/>
<organism evidence="3 4">
    <name type="scientific">Nakamurella flava</name>
    <dbReference type="NCBI Taxonomy" id="2576308"/>
    <lineage>
        <taxon>Bacteria</taxon>
        <taxon>Bacillati</taxon>
        <taxon>Actinomycetota</taxon>
        <taxon>Actinomycetes</taxon>
        <taxon>Nakamurellales</taxon>
        <taxon>Nakamurellaceae</taxon>
        <taxon>Nakamurella</taxon>
    </lineage>
</organism>
<reference evidence="3 4" key="1">
    <citation type="submission" date="2019-05" db="EMBL/GenBank/DDBJ databases">
        <title>Nakamurella sp. N5BH11, whole genome shotgun sequence.</title>
        <authorList>
            <person name="Tuo L."/>
        </authorList>
    </citation>
    <scope>NUCLEOTIDE SEQUENCE [LARGE SCALE GENOMIC DNA]</scope>
    <source>
        <strain evidence="3 4">N5BH11</strain>
    </source>
</reference>
<dbReference type="PRINTS" id="PR00081">
    <property type="entry name" value="GDHRDH"/>
</dbReference>
<comment type="similarity">
    <text evidence="1">Belongs to the short-chain dehydrogenases/reductases (SDR) family.</text>
</comment>
<accession>A0A4U6QG63</accession>
<dbReference type="SUPFAM" id="SSF51735">
    <property type="entry name" value="NAD(P)-binding Rossmann-fold domains"/>
    <property type="match status" value="1"/>
</dbReference>
<evidence type="ECO:0000313" key="3">
    <source>
        <dbReference type="EMBL" id="TKV59190.1"/>
    </source>
</evidence>
<dbReference type="Proteomes" id="UP000306985">
    <property type="component" value="Unassembled WGS sequence"/>
</dbReference>
<dbReference type="EMBL" id="SZZH01000002">
    <property type="protein sequence ID" value="TKV59190.1"/>
    <property type="molecule type" value="Genomic_DNA"/>
</dbReference>
<dbReference type="Pfam" id="PF00106">
    <property type="entry name" value="adh_short"/>
    <property type="match status" value="1"/>
</dbReference>
<dbReference type="RefSeq" id="WP_137449799.1">
    <property type="nucleotide sequence ID" value="NZ_SZZH01000002.1"/>
</dbReference>
<dbReference type="Gene3D" id="3.40.50.720">
    <property type="entry name" value="NAD(P)-binding Rossmann-like Domain"/>
    <property type="match status" value="1"/>
</dbReference>
<dbReference type="AlphaFoldDB" id="A0A4U6QG63"/>
<dbReference type="GO" id="GO:0016491">
    <property type="term" value="F:oxidoreductase activity"/>
    <property type="evidence" value="ECO:0007669"/>
    <property type="project" value="UniProtKB-KW"/>
</dbReference>
<keyword evidence="2" id="KW-0560">Oxidoreductase</keyword>
<sequence>MTAPANGRRVLVAGATGGIGEGACRALLRAGNEVVAVGRDAARLDALAARLPGPVEAVVADVTAASAAAWFTARAGTFDGVLIAIGDPGHAHGGTVLDIPDEDVRQMIEVNELGGLRALRTLVPLVRPAGAVVTVLGMSAEIPFPQNPLMGSTNAAMRSLLRTLAEQLRPTGTRIYALVLGMVRTRARQAAGIDNPSWLTGDDIGRYTDDLVVGDVPAPAQTLRYLVDPRVGPRLEPPRPTG</sequence>
<dbReference type="InterPro" id="IPR002347">
    <property type="entry name" value="SDR_fam"/>
</dbReference>
<gene>
    <name evidence="3" type="ORF">FDO65_11185</name>
</gene>
<dbReference type="CDD" id="cd05233">
    <property type="entry name" value="SDR_c"/>
    <property type="match status" value="1"/>
</dbReference>
<protein>
    <submittedName>
        <fullName evidence="3">SDR family oxidoreductase</fullName>
    </submittedName>
</protein>
<dbReference type="PANTHER" id="PTHR43669:SF3">
    <property type="entry name" value="ALCOHOL DEHYDROGENASE, PUTATIVE (AFU_ORTHOLOGUE AFUA_3G03445)-RELATED"/>
    <property type="match status" value="1"/>
</dbReference>
<comment type="caution">
    <text evidence="3">The sequence shown here is derived from an EMBL/GenBank/DDBJ whole genome shotgun (WGS) entry which is preliminary data.</text>
</comment>
<evidence type="ECO:0000313" key="4">
    <source>
        <dbReference type="Proteomes" id="UP000306985"/>
    </source>
</evidence>
<keyword evidence="4" id="KW-1185">Reference proteome</keyword>
<proteinExistence type="inferred from homology"/>
<dbReference type="PANTHER" id="PTHR43669">
    <property type="entry name" value="5-KETO-D-GLUCONATE 5-REDUCTASE"/>
    <property type="match status" value="1"/>
</dbReference>